<dbReference type="PANTHER" id="PTHR43791:SF70">
    <property type="entry name" value="MAJOR FACILITATOR SUPERFAMILY (MFS) PROFILE DOMAIN-CONTAINING PROTEIN"/>
    <property type="match status" value="1"/>
</dbReference>
<evidence type="ECO:0000256" key="4">
    <source>
        <dbReference type="ARBA" id="ARBA00022989"/>
    </source>
</evidence>
<evidence type="ECO:0000256" key="1">
    <source>
        <dbReference type="ARBA" id="ARBA00004141"/>
    </source>
</evidence>
<organism evidence="9 10">
    <name type="scientific">Exophiala spinifera</name>
    <dbReference type="NCBI Taxonomy" id="91928"/>
    <lineage>
        <taxon>Eukaryota</taxon>
        <taxon>Fungi</taxon>
        <taxon>Dikarya</taxon>
        <taxon>Ascomycota</taxon>
        <taxon>Pezizomycotina</taxon>
        <taxon>Eurotiomycetes</taxon>
        <taxon>Chaetothyriomycetidae</taxon>
        <taxon>Chaetothyriales</taxon>
        <taxon>Herpotrichiellaceae</taxon>
        <taxon>Exophiala</taxon>
    </lineage>
</organism>
<dbReference type="SUPFAM" id="SSF103473">
    <property type="entry name" value="MFS general substrate transporter"/>
    <property type="match status" value="1"/>
</dbReference>
<evidence type="ECO:0000256" key="3">
    <source>
        <dbReference type="ARBA" id="ARBA00022692"/>
    </source>
</evidence>
<feature type="transmembrane region" description="Helical" evidence="7">
    <location>
        <begin position="424"/>
        <end position="445"/>
    </location>
</feature>
<gene>
    <name evidence="9" type="ORF">PV08_06584</name>
</gene>
<dbReference type="GO" id="GO:0016020">
    <property type="term" value="C:membrane"/>
    <property type="evidence" value="ECO:0007669"/>
    <property type="project" value="UniProtKB-SubCell"/>
</dbReference>
<dbReference type="VEuPathDB" id="FungiDB:PV08_06584"/>
<keyword evidence="5 7" id="KW-0472">Membrane</keyword>
<feature type="transmembrane region" description="Helical" evidence="7">
    <location>
        <begin position="231"/>
        <end position="251"/>
    </location>
</feature>
<accession>A0A0D2BZ16</accession>
<dbReference type="OrthoDB" id="6730379at2759"/>
<dbReference type="InterPro" id="IPR020846">
    <property type="entry name" value="MFS_dom"/>
</dbReference>
<proteinExistence type="inferred from homology"/>
<evidence type="ECO:0000313" key="10">
    <source>
        <dbReference type="Proteomes" id="UP000053328"/>
    </source>
</evidence>
<evidence type="ECO:0000256" key="5">
    <source>
        <dbReference type="ARBA" id="ARBA00023136"/>
    </source>
</evidence>
<feature type="transmembrane region" description="Helical" evidence="7">
    <location>
        <begin position="457"/>
        <end position="477"/>
    </location>
</feature>
<feature type="transmembrane region" description="Helical" evidence="7">
    <location>
        <begin position="105"/>
        <end position="123"/>
    </location>
</feature>
<keyword evidence="2" id="KW-0813">Transport</keyword>
<dbReference type="GO" id="GO:0022857">
    <property type="term" value="F:transmembrane transporter activity"/>
    <property type="evidence" value="ECO:0007669"/>
    <property type="project" value="InterPro"/>
</dbReference>
<dbReference type="Gene3D" id="1.20.1250.20">
    <property type="entry name" value="MFS general substrate transporter like domains"/>
    <property type="match status" value="1"/>
</dbReference>
<dbReference type="FunFam" id="1.20.1250.20:FF:000064">
    <property type="entry name" value="MFS allantoate transporter"/>
    <property type="match status" value="1"/>
</dbReference>
<comment type="subcellular location">
    <subcellularLocation>
        <location evidence="1">Membrane</location>
        <topology evidence="1">Multi-pass membrane protein</topology>
    </subcellularLocation>
</comment>
<evidence type="ECO:0000256" key="7">
    <source>
        <dbReference type="SAM" id="Phobius"/>
    </source>
</evidence>
<comment type="similarity">
    <text evidence="6">Belongs to the major facilitator superfamily. Allantoate permease family.</text>
</comment>
<dbReference type="HOGENOM" id="CLU_001265_0_5_1"/>
<name>A0A0D2BZ16_9EURO</name>
<dbReference type="PANTHER" id="PTHR43791">
    <property type="entry name" value="PERMEASE-RELATED"/>
    <property type="match status" value="1"/>
</dbReference>
<dbReference type="PROSITE" id="PS50850">
    <property type="entry name" value="MFS"/>
    <property type="match status" value="1"/>
</dbReference>
<evidence type="ECO:0000256" key="6">
    <source>
        <dbReference type="ARBA" id="ARBA00037968"/>
    </source>
</evidence>
<dbReference type="AlphaFoldDB" id="A0A0D2BZ16"/>
<keyword evidence="4 7" id="KW-1133">Transmembrane helix</keyword>
<evidence type="ECO:0000256" key="2">
    <source>
        <dbReference type="ARBA" id="ARBA00022448"/>
    </source>
</evidence>
<protein>
    <recommendedName>
        <fullName evidence="8">Major facilitator superfamily (MFS) profile domain-containing protein</fullName>
    </recommendedName>
</protein>
<keyword evidence="10" id="KW-1185">Reference proteome</keyword>
<dbReference type="GeneID" id="27333667"/>
<evidence type="ECO:0000259" key="8">
    <source>
        <dbReference type="PROSITE" id="PS50850"/>
    </source>
</evidence>
<evidence type="ECO:0000313" key="9">
    <source>
        <dbReference type="EMBL" id="KIW16529.1"/>
    </source>
</evidence>
<dbReference type="Proteomes" id="UP000053328">
    <property type="component" value="Unassembled WGS sequence"/>
</dbReference>
<feature type="transmembrane region" description="Helical" evidence="7">
    <location>
        <begin position="299"/>
        <end position="322"/>
    </location>
</feature>
<dbReference type="InterPro" id="IPR036259">
    <property type="entry name" value="MFS_trans_sf"/>
</dbReference>
<feature type="transmembrane region" description="Helical" evidence="7">
    <location>
        <begin position="334"/>
        <end position="358"/>
    </location>
</feature>
<dbReference type="EMBL" id="KN847495">
    <property type="protein sequence ID" value="KIW16529.1"/>
    <property type="molecule type" value="Genomic_DNA"/>
</dbReference>
<sequence length="515" mass="57392">MVFCERKSQESVVVELPALARAEANQGDVGIDENADIRQGDDVALAYYRKARQTEISEAEQKRVLRKIDLHLMPLLMVSGFLQYLDKQSLNYSVIYELREDLGLVGKQFSWVSSMFYFGYLVWQFPSLLLLQKFPVGKYFSLQVFAWGCFSLLMATTSNFGGLAALRFLLGAAESVQLAAFVIITNMYYKREEHAYRLMLWYAMNGVAIIAGGLFAYGVGHIRSSVALWKFPFLVCGSLSTAWSVVLLFLLPSNPTSAWFLNETERAIAIARVYENKTGVESKTFKRDQAVEALKDPKVWLNAISTGAGNILGGVSAFAGLIIKGFGFSALQTQLLQCPTGLIELISLLVFCSAATFIPNSRLTLSLVATAVALAGSIMLYAVNLNHRWALISGFWLMTGFIPNSFILGLGTVSANIGGHTKKLTAQAVFFICYSVGNIVGPQLYTSAPYRQGLRANVVTLVVVLVTNSLNIVYMIYENRQRRKYLDANKDHLREEDYAFRDYTDKQNPFCFNIL</sequence>
<feature type="transmembrane region" description="Helical" evidence="7">
    <location>
        <begin position="200"/>
        <end position="219"/>
    </location>
</feature>
<feature type="transmembrane region" description="Helical" evidence="7">
    <location>
        <begin position="168"/>
        <end position="188"/>
    </location>
</feature>
<dbReference type="RefSeq" id="XP_016236745.1">
    <property type="nucleotide sequence ID" value="XM_016380918.1"/>
</dbReference>
<feature type="domain" description="Major facilitator superfamily (MFS) profile" evidence="8">
    <location>
        <begin position="72"/>
        <end position="480"/>
    </location>
</feature>
<dbReference type="InterPro" id="IPR011701">
    <property type="entry name" value="MFS"/>
</dbReference>
<dbReference type="Pfam" id="PF07690">
    <property type="entry name" value="MFS_1"/>
    <property type="match status" value="1"/>
</dbReference>
<feature type="transmembrane region" description="Helical" evidence="7">
    <location>
        <begin position="365"/>
        <end position="383"/>
    </location>
</feature>
<reference evidence="9 10" key="1">
    <citation type="submission" date="2015-01" db="EMBL/GenBank/DDBJ databases">
        <title>The Genome Sequence of Exophiala spinifera CBS89968.</title>
        <authorList>
            <consortium name="The Broad Institute Genomics Platform"/>
            <person name="Cuomo C."/>
            <person name="de Hoog S."/>
            <person name="Gorbushina A."/>
            <person name="Stielow B."/>
            <person name="Teixiera M."/>
            <person name="Abouelleil A."/>
            <person name="Chapman S.B."/>
            <person name="Priest M."/>
            <person name="Young S.K."/>
            <person name="Wortman J."/>
            <person name="Nusbaum C."/>
            <person name="Birren B."/>
        </authorList>
    </citation>
    <scope>NUCLEOTIDE SEQUENCE [LARGE SCALE GENOMIC DNA]</scope>
    <source>
        <strain evidence="9 10">CBS 89968</strain>
    </source>
</reference>
<feature type="transmembrane region" description="Helical" evidence="7">
    <location>
        <begin position="389"/>
        <end position="412"/>
    </location>
</feature>
<keyword evidence="3 7" id="KW-0812">Transmembrane</keyword>